<dbReference type="EMBL" id="PVWG01000004">
    <property type="protein sequence ID" value="PSB21017.1"/>
    <property type="molecule type" value="Genomic_DNA"/>
</dbReference>
<reference evidence="1 2" key="2">
    <citation type="submission" date="2018-03" db="EMBL/GenBank/DDBJ databases">
        <title>The ancient ancestry and fast evolution of plastids.</title>
        <authorList>
            <person name="Moore K.R."/>
            <person name="Magnabosco C."/>
            <person name="Momper L."/>
            <person name="Gold D.A."/>
            <person name="Bosak T."/>
            <person name="Fournier G.P."/>
        </authorList>
    </citation>
    <scope>NUCLEOTIDE SEQUENCE [LARGE SCALE GENOMIC DNA]</scope>
    <source>
        <strain evidence="1 2">ULC007</strain>
    </source>
</reference>
<name>A0A2T1DKJ5_9CYAN</name>
<dbReference type="AlphaFoldDB" id="A0A2T1DKJ5"/>
<evidence type="ECO:0000313" key="2">
    <source>
        <dbReference type="Proteomes" id="UP000238634"/>
    </source>
</evidence>
<dbReference type="OrthoDB" id="532730at2"/>
<keyword evidence="2" id="KW-1185">Reference proteome</keyword>
<evidence type="ECO:0000313" key="1">
    <source>
        <dbReference type="EMBL" id="PSB21017.1"/>
    </source>
</evidence>
<dbReference type="Proteomes" id="UP000238634">
    <property type="component" value="Unassembled WGS sequence"/>
</dbReference>
<accession>A0A2T1DKJ5</accession>
<protein>
    <submittedName>
        <fullName evidence="1">Uncharacterized protein</fullName>
    </submittedName>
</protein>
<organism evidence="1 2">
    <name type="scientific">Phormidesmis priestleyi ULC007</name>
    <dbReference type="NCBI Taxonomy" id="1920490"/>
    <lineage>
        <taxon>Bacteria</taxon>
        <taxon>Bacillati</taxon>
        <taxon>Cyanobacteriota</taxon>
        <taxon>Cyanophyceae</taxon>
        <taxon>Leptolyngbyales</taxon>
        <taxon>Leptolyngbyaceae</taxon>
        <taxon>Phormidesmis</taxon>
    </lineage>
</organism>
<proteinExistence type="predicted"/>
<reference evidence="1 2" key="1">
    <citation type="submission" date="2018-02" db="EMBL/GenBank/DDBJ databases">
        <authorList>
            <person name="Cohen D.B."/>
            <person name="Kent A.D."/>
        </authorList>
    </citation>
    <scope>NUCLEOTIDE SEQUENCE [LARGE SCALE GENOMIC DNA]</scope>
    <source>
        <strain evidence="1 2">ULC007</strain>
    </source>
</reference>
<comment type="caution">
    <text evidence="1">The sequence shown here is derived from an EMBL/GenBank/DDBJ whole genome shotgun (WGS) entry which is preliminary data.</text>
</comment>
<sequence length="69" mass="7591">MCIGVSKLPKFRHAQLVSFVGGEGIVKSYKPESGNWTYLIEMALGLEPDFGRVGAETMLFLNEADLRTA</sequence>
<dbReference type="STRING" id="1920490.GCA_001895925_03536"/>
<gene>
    <name evidence="1" type="ORF">C7B65_05780</name>
</gene>